<name>A0ABP6D5T6_9ACTN</name>
<evidence type="ECO:0000313" key="2">
    <source>
        <dbReference type="EMBL" id="GAA2636244.1"/>
    </source>
</evidence>
<dbReference type="NCBIfam" id="TIGR04186">
    <property type="entry name" value="GRASP_targ"/>
    <property type="match status" value="1"/>
</dbReference>
<gene>
    <name evidence="2" type="ORF">GCM10010411_89300</name>
</gene>
<evidence type="ECO:0008006" key="4">
    <source>
        <dbReference type="Google" id="ProtNLM"/>
    </source>
</evidence>
<dbReference type="EMBL" id="BAAATD010000020">
    <property type="protein sequence ID" value="GAA2636244.1"/>
    <property type="molecule type" value="Genomic_DNA"/>
</dbReference>
<dbReference type="RefSeq" id="WP_344548718.1">
    <property type="nucleotide sequence ID" value="NZ_BAAATD010000020.1"/>
</dbReference>
<dbReference type="Proteomes" id="UP001501509">
    <property type="component" value="Unassembled WGS sequence"/>
</dbReference>
<organism evidence="2 3">
    <name type="scientific">Actinomadura fulvescens</name>
    <dbReference type="NCBI Taxonomy" id="46160"/>
    <lineage>
        <taxon>Bacteria</taxon>
        <taxon>Bacillati</taxon>
        <taxon>Actinomycetota</taxon>
        <taxon>Actinomycetes</taxon>
        <taxon>Streptosporangiales</taxon>
        <taxon>Thermomonosporaceae</taxon>
        <taxon>Actinomadura</taxon>
    </lineage>
</organism>
<evidence type="ECO:0000256" key="1">
    <source>
        <dbReference type="SAM" id="MobiDB-lite"/>
    </source>
</evidence>
<proteinExistence type="predicted"/>
<evidence type="ECO:0000313" key="3">
    <source>
        <dbReference type="Proteomes" id="UP001501509"/>
    </source>
</evidence>
<dbReference type="InterPro" id="IPR025843">
    <property type="entry name" value="Actino_peptide"/>
</dbReference>
<dbReference type="InterPro" id="IPR026496">
    <property type="entry name" value="GRASP_targ"/>
</dbReference>
<keyword evidence="3" id="KW-1185">Reference proteome</keyword>
<comment type="caution">
    <text evidence="2">The sequence shown here is derived from an EMBL/GenBank/DDBJ whole genome shotgun (WGS) entry which is preliminary data.</text>
</comment>
<accession>A0ABP6D5T6</accession>
<feature type="region of interest" description="Disordered" evidence="1">
    <location>
        <begin position="1"/>
        <end position="24"/>
    </location>
</feature>
<dbReference type="Pfam" id="PF14408">
    <property type="entry name" value="Actino_peptide"/>
    <property type="match status" value="1"/>
</dbReference>
<protein>
    <recommendedName>
        <fullName evidence="4">ATP-grasp-modified RiPP</fullName>
    </recommendedName>
</protein>
<feature type="region of interest" description="Disordered" evidence="1">
    <location>
        <begin position="49"/>
        <end position="94"/>
    </location>
</feature>
<sequence>MYQNADRLPAAPSPTDAPRAARPWGLRRMAPYPHTIDVGVVATQIDPVTQTGATSDGDFVEAKHKRSNTGTETRTRTSSDGDQDEDHSQDADQD</sequence>
<reference evidence="3" key="1">
    <citation type="journal article" date="2019" name="Int. J. Syst. Evol. Microbiol.">
        <title>The Global Catalogue of Microorganisms (GCM) 10K type strain sequencing project: providing services to taxonomists for standard genome sequencing and annotation.</title>
        <authorList>
            <consortium name="The Broad Institute Genomics Platform"/>
            <consortium name="The Broad Institute Genome Sequencing Center for Infectious Disease"/>
            <person name="Wu L."/>
            <person name="Ma J."/>
        </authorList>
    </citation>
    <scope>NUCLEOTIDE SEQUENCE [LARGE SCALE GENOMIC DNA]</scope>
    <source>
        <strain evidence="3">JCM 6833</strain>
    </source>
</reference>